<organism evidence="1 2">
    <name type="scientific">Flexistipes sinusarabici (strain ATCC 49648 / DSM 4947 / MAS 10)</name>
    <dbReference type="NCBI Taxonomy" id="717231"/>
    <lineage>
        <taxon>Bacteria</taxon>
        <taxon>Pseudomonadati</taxon>
        <taxon>Deferribacterota</taxon>
        <taxon>Deferribacteres</taxon>
        <taxon>Deferribacterales</taxon>
        <taxon>Flexistipitaceae</taxon>
        <taxon>Flexistipes</taxon>
    </lineage>
</organism>
<dbReference type="EMBL" id="CP002858">
    <property type="protein sequence ID" value="AEI14202.1"/>
    <property type="molecule type" value="Genomic_DNA"/>
</dbReference>
<reference evidence="1 2" key="1">
    <citation type="journal article" date="2011" name="Stand. Genomic Sci.">
        <title>Genome sequence of the moderately thermophilic halophile Flexistipes sinusarabici strain (MAS10).</title>
        <authorList>
            <person name="Lapidus A."/>
            <person name="Chertkov O."/>
            <person name="Nolan M."/>
            <person name="Lucas S."/>
            <person name="Hammon N."/>
            <person name="Deshpande S."/>
            <person name="Cheng J.F."/>
            <person name="Tapia R."/>
            <person name="Han C."/>
            <person name="Goodwin L."/>
            <person name="Pitluck S."/>
            <person name="Liolios K."/>
            <person name="Pagani I."/>
            <person name="Ivanova N."/>
            <person name="Huntemann M."/>
            <person name="Mavromatis K."/>
            <person name="Mikhailova N."/>
            <person name="Pati A."/>
            <person name="Chen A."/>
            <person name="Palaniappan K."/>
            <person name="Land M."/>
            <person name="Hauser L."/>
            <person name="Brambilla E.M."/>
            <person name="Rohde M."/>
            <person name="Abt B."/>
            <person name="Spring S."/>
            <person name="Goker M."/>
            <person name="Bristow J."/>
            <person name="Eisen J.A."/>
            <person name="Markowitz V."/>
            <person name="Hugenholtz P."/>
            <person name="Kyrpides N.C."/>
            <person name="Klenk H.P."/>
            <person name="Woyke T."/>
        </authorList>
    </citation>
    <scope>NUCLEOTIDE SEQUENCE [LARGE SCALE GENOMIC DNA]</scope>
    <source>
        <strain evidence="2">DSM 4947 / MAS 10</strain>
    </source>
</reference>
<proteinExistence type="predicted"/>
<sequence>MKRFILGLFIIPFVDACGGSVSDGNSGSSFESARVYVSGSSIEGGAYDADSVDKGSGSCDNVSNYTFTPDDITVNVKSEALPNLPSDLELAEVEVYKITVSFTPNDDISPELSTKEYYPVSYIIEPNSTKNIPVRIIDRIEKVDNESPLYFFDNLGKEYNYTVNIEFKAEELLYGGTDSLSYSFQLRYFDEVDDCT</sequence>
<dbReference type="HOGENOM" id="CLU_1388443_0_0_0"/>
<accession>F8E9F0</accession>
<keyword evidence="2" id="KW-1185">Reference proteome</keyword>
<dbReference type="KEGG" id="fsi:Flexsi_0515"/>
<dbReference type="Proteomes" id="UP000006621">
    <property type="component" value="Chromosome"/>
</dbReference>
<evidence type="ECO:0000313" key="2">
    <source>
        <dbReference type="Proteomes" id="UP000006621"/>
    </source>
</evidence>
<name>F8E9F0_FLESM</name>
<dbReference type="STRING" id="717231.Flexsi_0515"/>
<gene>
    <name evidence="1" type="ordered locus">Flexsi_0515</name>
</gene>
<evidence type="ECO:0000313" key="1">
    <source>
        <dbReference type="EMBL" id="AEI14202.1"/>
    </source>
</evidence>
<dbReference type="AlphaFoldDB" id="F8E9F0"/>
<protein>
    <submittedName>
        <fullName evidence="1">Uncharacterized protein</fullName>
    </submittedName>
</protein>
<dbReference type="RefSeq" id="WP_013885711.1">
    <property type="nucleotide sequence ID" value="NC_015672.1"/>
</dbReference>
<reference evidence="2" key="2">
    <citation type="submission" date="2011-06" db="EMBL/GenBank/DDBJ databases">
        <title>The complete genome of Flexistipes sinusarabici DSM 4947.</title>
        <authorList>
            <person name="Lucas S."/>
            <person name="Han J."/>
            <person name="Lapidus A."/>
            <person name="Bruce D."/>
            <person name="Goodwin L."/>
            <person name="Pitluck S."/>
            <person name="Peters L."/>
            <person name="Kyrpides N."/>
            <person name="Mavromatis K."/>
            <person name="Ivanova N."/>
            <person name="Mikhailova N."/>
            <person name="Chertkov O."/>
            <person name="Detter J.C."/>
            <person name="Tapia R."/>
            <person name="Han C."/>
            <person name="Land M."/>
            <person name="Hauser L."/>
            <person name="Markowitz V."/>
            <person name="Cheng J.-F."/>
            <person name="Hugenholtz P."/>
            <person name="Woyke T."/>
            <person name="Wu D."/>
            <person name="Spring S."/>
            <person name="Schroeder M."/>
            <person name="Brambilla E."/>
            <person name="Klenk H.-P."/>
            <person name="Eisen J.A."/>
        </authorList>
    </citation>
    <scope>NUCLEOTIDE SEQUENCE [LARGE SCALE GENOMIC DNA]</scope>
    <source>
        <strain evidence="2">DSM 4947 / MAS 10</strain>
    </source>
</reference>